<protein>
    <submittedName>
        <fullName evidence="2">Uncharacterized protein</fullName>
    </submittedName>
</protein>
<reference evidence="2" key="1">
    <citation type="submission" date="2022-11" db="UniProtKB">
        <authorList>
            <consortium name="WormBaseParasite"/>
        </authorList>
    </citation>
    <scope>IDENTIFICATION</scope>
</reference>
<sequence length="265" mass="30373">MSSSETASNVTEETVALSEKNESGKVAYKRQKLQKLIGGQITATEYISDMLTVAIQASTNPEQFAFIPAVFFFDKDVENMIIINYNRRKNKYIFIPYCKDMKHRLFVYEKTLASYSTIYHIDPFGMPTPLEATKLHLDIRPQVKRIVDSIEKYQTVLNWVEPFIPLSPQQLGYDGVGDVEILILCIQNFVDGKNPLLISSYNDSRLHHLNSFPDDVIKEKTSSIEEVQERPKILYKNSPTLSIQQQQAVTFLISDSDVEAFIKLY</sequence>
<accession>A0AC34FXN5</accession>
<proteinExistence type="predicted"/>
<evidence type="ECO:0000313" key="2">
    <source>
        <dbReference type="WBParaSite" id="ES5_v2.g22036.t1"/>
    </source>
</evidence>
<name>A0AC34FXN5_9BILA</name>
<dbReference type="WBParaSite" id="ES5_v2.g22036.t1">
    <property type="protein sequence ID" value="ES5_v2.g22036.t1"/>
    <property type="gene ID" value="ES5_v2.g22036"/>
</dbReference>
<dbReference type="Proteomes" id="UP000887579">
    <property type="component" value="Unplaced"/>
</dbReference>
<evidence type="ECO:0000313" key="1">
    <source>
        <dbReference type="Proteomes" id="UP000887579"/>
    </source>
</evidence>
<organism evidence="1 2">
    <name type="scientific">Panagrolaimus sp. ES5</name>
    <dbReference type="NCBI Taxonomy" id="591445"/>
    <lineage>
        <taxon>Eukaryota</taxon>
        <taxon>Metazoa</taxon>
        <taxon>Ecdysozoa</taxon>
        <taxon>Nematoda</taxon>
        <taxon>Chromadorea</taxon>
        <taxon>Rhabditida</taxon>
        <taxon>Tylenchina</taxon>
        <taxon>Panagrolaimomorpha</taxon>
        <taxon>Panagrolaimoidea</taxon>
        <taxon>Panagrolaimidae</taxon>
        <taxon>Panagrolaimus</taxon>
    </lineage>
</organism>